<keyword evidence="4" id="KW-1185">Reference proteome</keyword>
<evidence type="ECO:0000313" key="3">
    <source>
        <dbReference type="EMBL" id="CCF60509.1"/>
    </source>
</evidence>
<feature type="domain" description="Cwf19-like C-terminal" evidence="2">
    <location>
        <begin position="240"/>
        <end position="367"/>
    </location>
</feature>
<dbReference type="InterPro" id="IPR040194">
    <property type="entry name" value="Cwf19-like"/>
</dbReference>
<dbReference type="FunCoup" id="H2B1K9">
    <property type="interactions" value="1215"/>
</dbReference>
<sequence>MAKIKILVVHGESKDCHTIVEKVKKLNSKSGPFECIFFLGDVVQELNVTNIDGLPVVYTFSSTSEVESSKIKSNLISLNGYGVYQTSNDLRIAYIMNSATELNGCKDEVLAKFKEIDDTVDILITKEWSRCVAEREQRVTGSAILDDAITLLQPRYHFTGKEANTFFESPPFQWKETNTISRFLNLASYGKSGKKWAYALNLELDATLDTTAPTNAIENPYYVTKKRPQPDDSIQSYQNKTKKIGTVVPEACHFCFTNPKLQDHMIVSISDYAYITIAKGPLSVPKGEMNFSGHCLLIPIEHIAKFNVGQENLLQSGFAQDMINYEKSIVKMNFNKFEMSTVVFEINSDRSIHYHKQLLPIPKYLIMKFRTALDRQIHFNNEKLRQNVALNFQTYNSLSDFNYKSIMENAQNNYMQFTVYETAESDPTIYLATFKLEDRIDLQFGRRVLAFLLNLPRRVRWDSPVCSQTKEQEVKEVELFQKSYKEYEPSKSN</sequence>
<dbReference type="OrthoDB" id="444325at2759"/>
<evidence type="ECO:0008006" key="5">
    <source>
        <dbReference type="Google" id="ProtNLM"/>
    </source>
</evidence>
<dbReference type="HOGENOM" id="CLU_019955_0_0_1"/>
<organism evidence="3 4">
    <name type="scientific">Kazachstania africana (strain ATCC 22294 / BCRC 22015 / CBS 2517 / CECT 1963 / NBRC 1671 / NRRL Y-8276)</name>
    <name type="common">Yeast</name>
    <name type="synonym">Kluyveromyces africanus</name>
    <dbReference type="NCBI Taxonomy" id="1071382"/>
    <lineage>
        <taxon>Eukaryota</taxon>
        <taxon>Fungi</taxon>
        <taxon>Dikarya</taxon>
        <taxon>Ascomycota</taxon>
        <taxon>Saccharomycotina</taxon>
        <taxon>Saccharomycetes</taxon>
        <taxon>Saccharomycetales</taxon>
        <taxon>Saccharomycetaceae</taxon>
        <taxon>Kazachstania</taxon>
    </lineage>
</organism>
<dbReference type="InParanoid" id="H2B1K9"/>
<accession>H2B1K9</accession>
<dbReference type="GO" id="GO:0005829">
    <property type="term" value="C:cytosol"/>
    <property type="evidence" value="ECO:0007669"/>
    <property type="project" value="EnsemblFungi"/>
</dbReference>
<name>H2B1K9_KAZAF</name>
<dbReference type="STRING" id="1071382.H2B1K9"/>
<dbReference type="InterPro" id="IPR006768">
    <property type="entry name" value="Cwf19-like_C_dom-1"/>
</dbReference>
<dbReference type="GO" id="GO:0061632">
    <property type="term" value="F:RNA lariat debranching enzyme activator activity"/>
    <property type="evidence" value="ECO:0007669"/>
    <property type="project" value="EnsemblFungi"/>
</dbReference>
<dbReference type="AlphaFoldDB" id="H2B1K9"/>
<dbReference type="PANTHER" id="PTHR12072">
    <property type="entry name" value="CWF19, CELL CYCLE CONTROL PROTEIN"/>
    <property type="match status" value="1"/>
</dbReference>
<protein>
    <recommendedName>
        <fullName evidence="5">Cwf19-like C-terminal domain-containing protein</fullName>
    </recommendedName>
</protein>
<dbReference type="GeneID" id="13886698"/>
<evidence type="ECO:0000259" key="2">
    <source>
        <dbReference type="Pfam" id="PF04677"/>
    </source>
</evidence>
<dbReference type="eggNOG" id="KOG2476">
    <property type="taxonomic scope" value="Eukaryota"/>
</dbReference>
<reference evidence="3 4" key="1">
    <citation type="journal article" date="2011" name="Proc. Natl. Acad. Sci. U.S.A.">
        <title>Evolutionary erosion of yeast sex chromosomes by mating-type switching accidents.</title>
        <authorList>
            <person name="Gordon J.L."/>
            <person name="Armisen D."/>
            <person name="Proux-Wera E."/>
            <person name="Oheigeartaigh S.S."/>
            <person name="Byrne K.P."/>
            <person name="Wolfe K.H."/>
        </authorList>
    </citation>
    <scope>NUCLEOTIDE SEQUENCE [LARGE SCALE GENOMIC DNA]</scope>
    <source>
        <strain evidence="4">ATCC 22294 / BCRC 22015 / CBS 2517 / CECT 1963 / NBRC 1671 / NRRL Y-8276</strain>
    </source>
</reference>
<dbReference type="GO" id="GO:0071014">
    <property type="term" value="C:post-mRNA release spliceosomal complex"/>
    <property type="evidence" value="ECO:0007669"/>
    <property type="project" value="TreeGrafter"/>
</dbReference>
<dbReference type="EMBL" id="HE650831">
    <property type="protein sequence ID" value="CCF60509.1"/>
    <property type="molecule type" value="Genomic_DNA"/>
</dbReference>
<proteinExistence type="predicted"/>
<dbReference type="KEGG" id="kaf:KAFR_0K01550"/>
<dbReference type="PANTHER" id="PTHR12072:SF4">
    <property type="entry name" value="CWF19-LIKE PROTEIN 1"/>
    <property type="match status" value="1"/>
</dbReference>
<dbReference type="InterPro" id="IPR006767">
    <property type="entry name" value="Cwf19-like_C_dom-2"/>
</dbReference>
<gene>
    <name evidence="3" type="primary">KAFR0K01550</name>
    <name evidence="3" type="ORF">KAFR_0K01550</name>
</gene>
<feature type="domain" description="Cwf19-like protein C-terminal" evidence="1">
    <location>
        <begin position="403"/>
        <end position="488"/>
    </location>
</feature>
<dbReference type="Pfam" id="PF04677">
    <property type="entry name" value="CwfJ_C_1"/>
    <property type="match status" value="1"/>
</dbReference>
<dbReference type="Proteomes" id="UP000005220">
    <property type="component" value="Chromosome 11"/>
</dbReference>
<evidence type="ECO:0000259" key="1">
    <source>
        <dbReference type="Pfam" id="PF04676"/>
    </source>
</evidence>
<dbReference type="GO" id="GO:0000398">
    <property type="term" value="P:mRNA splicing, via spliceosome"/>
    <property type="evidence" value="ECO:0007669"/>
    <property type="project" value="EnsemblFungi"/>
</dbReference>
<evidence type="ECO:0000313" key="4">
    <source>
        <dbReference type="Proteomes" id="UP000005220"/>
    </source>
</evidence>
<dbReference type="RefSeq" id="XP_003959644.1">
    <property type="nucleotide sequence ID" value="XM_003959595.1"/>
</dbReference>
<dbReference type="Pfam" id="PF04676">
    <property type="entry name" value="CwfJ_C_2"/>
    <property type="match status" value="1"/>
</dbReference>